<dbReference type="Gene3D" id="3.30.1330.30">
    <property type="match status" value="1"/>
</dbReference>
<sequence>MAPATKKTKKTQENINARLALVMKSGKYTLGYKTCLKTLRSGKAKLVIICNNCPAVRKSEVEYYAMLSKTGVHHYAGNNVDLGTACGKYYRVSVLAITDPGDSDIIKSVE</sequence>
<name>A0AAD3HS38_9CHLO</name>
<dbReference type="FunFam" id="3.30.1330.30:FF:000001">
    <property type="entry name" value="60S ribosomal protein L30"/>
    <property type="match status" value="1"/>
</dbReference>
<gene>
    <name evidence="5" type="ORF">Agub_g14205</name>
</gene>
<dbReference type="InterPro" id="IPR029064">
    <property type="entry name" value="Ribosomal_eL30-like_sf"/>
</dbReference>
<protein>
    <recommendedName>
        <fullName evidence="4">Ribosomal protein eL8/eL30/eS12/Gadd45 domain-containing protein</fullName>
    </recommendedName>
</protein>
<dbReference type="SUPFAM" id="SSF55315">
    <property type="entry name" value="L30e-like"/>
    <property type="match status" value="1"/>
</dbReference>
<evidence type="ECO:0000313" key="5">
    <source>
        <dbReference type="EMBL" id="GFR51754.1"/>
    </source>
</evidence>
<evidence type="ECO:0000259" key="4">
    <source>
        <dbReference type="Pfam" id="PF01248"/>
    </source>
</evidence>
<comment type="similarity">
    <text evidence="1">Belongs to the eukaryotic ribosomal protein eL30 family.</text>
</comment>
<dbReference type="InterPro" id="IPR000231">
    <property type="entry name" value="Ribosomal_eL30"/>
</dbReference>
<dbReference type="InterPro" id="IPR004038">
    <property type="entry name" value="Ribosomal_eL8/eL30/eS12/Gad45"/>
</dbReference>
<evidence type="ECO:0000313" key="6">
    <source>
        <dbReference type="Proteomes" id="UP001054857"/>
    </source>
</evidence>
<keyword evidence="3" id="KW-0687">Ribonucleoprotein</keyword>
<keyword evidence="2" id="KW-0689">Ribosomal protein</keyword>
<evidence type="ECO:0000256" key="2">
    <source>
        <dbReference type="ARBA" id="ARBA00022980"/>
    </source>
</evidence>
<dbReference type="HAMAP" id="MF_00481">
    <property type="entry name" value="Ribosomal_eL30"/>
    <property type="match status" value="1"/>
</dbReference>
<dbReference type="InterPro" id="IPR022991">
    <property type="entry name" value="Ribosomal_eL30_CS"/>
</dbReference>
<proteinExistence type="inferred from homology"/>
<dbReference type="NCBIfam" id="NF002172">
    <property type="entry name" value="PRK01018.1"/>
    <property type="match status" value="1"/>
</dbReference>
<reference evidence="5 6" key="1">
    <citation type="journal article" date="2021" name="Sci. Rep.">
        <title>Genome sequencing of the multicellular alga Astrephomene provides insights into convergent evolution of germ-soma differentiation.</title>
        <authorList>
            <person name="Yamashita S."/>
            <person name="Yamamoto K."/>
            <person name="Matsuzaki R."/>
            <person name="Suzuki S."/>
            <person name="Yamaguchi H."/>
            <person name="Hirooka S."/>
            <person name="Minakuchi Y."/>
            <person name="Miyagishima S."/>
            <person name="Kawachi M."/>
            <person name="Toyoda A."/>
            <person name="Nozaki H."/>
        </authorList>
    </citation>
    <scope>NUCLEOTIDE SEQUENCE [LARGE SCALE GENOMIC DNA]</scope>
    <source>
        <strain evidence="5 6">NIES-4017</strain>
    </source>
</reference>
<dbReference type="PROSITE" id="PS00993">
    <property type="entry name" value="RIBOSOMAL_L30E_2"/>
    <property type="match status" value="1"/>
</dbReference>
<feature type="domain" description="Ribosomal protein eL8/eL30/eS12/Gadd45" evidence="4">
    <location>
        <begin position="14"/>
        <end position="106"/>
    </location>
</feature>
<dbReference type="GO" id="GO:0003723">
    <property type="term" value="F:RNA binding"/>
    <property type="evidence" value="ECO:0007669"/>
    <property type="project" value="InterPro"/>
</dbReference>
<evidence type="ECO:0000256" key="1">
    <source>
        <dbReference type="ARBA" id="ARBA00007326"/>
    </source>
</evidence>
<dbReference type="EMBL" id="BMAR01000054">
    <property type="protein sequence ID" value="GFR51754.1"/>
    <property type="molecule type" value="Genomic_DNA"/>
</dbReference>
<dbReference type="InterPro" id="IPR039109">
    <property type="entry name" value="Ribosomal_eL30-like"/>
</dbReference>
<keyword evidence="6" id="KW-1185">Reference proteome</keyword>
<evidence type="ECO:0000256" key="3">
    <source>
        <dbReference type="ARBA" id="ARBA00023274"/>
    </source>
</evidence>
<comment type="caution">
    <text evidence="5">The sequence shown here is derived from an EMBL/GenBank/DDBJ whole genome shotgun (WGS) entry which is preliminary data.</text>
</comment>
<dbReference type="PANTHER" id="PTHR11449">
    <property type="entry name" value="RIBOSOMAL PROTEIN L30"/>
    <property type="match status" value="1"/>
</dbReference>
<dbReference type="GO" id="GO:0003735">
    <property type="term" value="F:structural constituent of ribosome"/>
    <property type="evidence" value="ECO:0007669"/>
    <property type="project" value="InterPro"/>
</dbReference>
<dbReference type="Pfam" id="PF01248">
    <property type="entry name" value="Ribosomal_L7Ae"/>
    <property type="match status" value="1"/>
</dbReference>
<organism evidence="5 6">
    <name type="scientific">Astrephomene gubernaculifera</name>
    <dbReference type="NCBI Taxonomy" id="47775"/>
    <lineage>
        <taxon>Eukaryota</taxon>
        <taxon>Viridiplantae</taxon>
        <taxon>Chlorophyta</taxon>
        <taxon>core chlorophytes</taxon>
        <taxon>Chlorophyceae</taxon>
        <taxon>CS clade</taxon>
        <taxon>Chlamydomonadales</taxon>
        <taxon>Astrephomenaceae</taxon>
        <taxon>Astrephomene</taxon>
    </lineage>
</organism>
<dbReference type="AlphaFoldDB" id="A0AAD3HS38"/>
<dbReference type="GO" id="GO:0022625">
    <property type="term" value="C:cytosolic large ribosomal subunit"/>
    <property type="evidence" value="ECO:0007669"/>
    <property type="project" value="InterPro"/>
</dbReference>
<dbReference type="Proteomes" id="UP001054857">
    <property type="component" value="Unassembled WGS sequence"/>
</dbReference>
<dbReference type="PROSITE" id="PS00709">
    <property type="entry name" value="RIBOSOMAL_L30E_1"/>
    <property type="match status" value="1"/>
</dbReference>
<accession>A0AAD3HS38</accession>